<dbReference type="PROSITE" id="PS00211">
    <property type="entry name" value="ABC_TRANSPORTER_1"/>
    <property type="match status" value="1"/>
</dbReference>
<dbReference type="Gene3D" id="1.20.1560.10">
    <property type="entry name" value="ABC transporter type 1, transmembrane domain"/>
    <property type="match status" value="1"/>
</dbReference>
<keyword evidence="7 9" id="KW-1133">Transmembrane helix</keyword>
<dbReference type="CDD" id="cd18542">
    <property type="entry name" value="ABC_6TM_YknU_like"/>
    <property type="match status" value="1"/>
</dbReference>
<keyword evidence="5" id="KW-0547">Nucleotide-binding</keyword>
<evidence type="ECO:0000256" key="6">
    <source>
        <dbReference type="ARBA" id="ARBA00022840"/>
    </source>
</evidence>
<gene>
    <name evidence="12" type="ORF">Wenmar_02190</name>
</gene>
<keyword evidence="13" id="KW-1185">Reference proteome</keyword>
<dbReference type="InterPro" id="IPR017871">
    <property type="entry name" value="ABC_transporter-like_CS"/>
</dbReference>
<keyword evidence="3" id="KW-1003">Cell membrane</keyword>
<feature type="domain" description="ABC transporter" evidence="10">
    <location>
        <begin position="371"/>
        <end position="607"/>
    </location>
</feature>
<dbReference type="GO" id="GO:0005524">
    <property type="term" value="F:ATP binding"/>
    <property type="evidence" value="ECO:0007669"/>
    <property type="project" value="UniProtKB-KW"/>
</dbReference>
<dbReference type="InterPro" id="IPR039421">
    <property type="entry name" value="Type_1_exporter"/>
</dbReference>
<feature type="transmembrane region" description="Helical" evidence="9">
    <location>
        <begin position="49"/>
        <end position="70"/>
    </location>
</feature>
<dbReference type="EMBL" id="AONG01000010">
    <property type="protein sequence ID" value="KIQ69121.1"/>
    <property type="molecule type" value="Genomic_DNA"/>
</dbReference>
<reference evidence="12 13" key="1">
    <citation type="submission" date="2013-01" db="EMBL/GenBank/DDBJ databases">
        <authorList>
            <person name="Fiebig A."/>
            <person name="Goeker M."/>
            <person name="Klenk H.-P.P."/>
        </authorList>
    </citation>
    <scope>NUCLEOTIDE SEQUENCE [LARGE SCALE GENOMIC DNA]</scope>
    <source>
        <strain evidence="12 13">DSM 24838</strain>
    </source>
</reference>
<dbReference type="PANTHER" id="PTHR43394:SF1">
    <property type="entry name" value="ATP-BINDING CASSETTE SUB-FAMILY B MEMBER 10, MITOCHONDRIAL"/>
    <property type="match status" value="1"/>
</dbReference>
<comment type="caution">
    <text evidence="12">The sequence shown here is derived from an EMBL/GenBank/DDBJ whole genome shotgun (WGS) entry which is preliminary data.</text>
</comment>
<dbReference type="Pfam" id="PF00664">
    <property type="entry name" value="ABC_membrane"/>
    <property type="match status" value="1"/>
</dbReference>
<dbReference type="GO" id="GO:0016887">
    <property type="term" value="F:ATP hydrolysis activity"/>
    <property type="evidence" value="ECO:0007669"/>
    <property type="project" value="InterPro"/>
</dbReference>
<proteinExistence type="predicted"/>
<evidence type="ECO:0000313" key="12">
    <source>
        <dbReference type="EMBL" id="KIQ69121.1"/>
    </source>
</evidence>
<keyword evidence="8 9" id="KW-0472">Membrane</keyword>
<organism evidence="12 13">
    <name type="scientific">Wenxinia marina DSM 24838</name>
    <dbReference type="NCBI Taxonomy" id="1123501"/>
    <lineage>
        <taxon>Bacteria</taxon>
        <taxon>Pseudomonadati</taxon>
        <taxon>Pseudomonadota</taxon>
        <taxon>Alphaproteobacteria</taxon>
        <taxon>Rhodobacterales</taxon>
        <taxon>Roseobacteraceae</taxon>
        <taxon>Wenxinia</taxon>
    </lineage>
</organism>
<evidence type="ECO:0000256" key="1">
    <source>
        <dbReference type="ARBA" id="ARBA00004651"/>
    </source>
</evidence>
<dbReference type="STRING" id="1123501.Wenmar_02190"/>
<feature type="transmembrane region" description="Helical" evidence="9">
    <location>
        <begin position="90"/>
        <end position="111"/>
    </location>
</feature>
<dbReference type="FunFam" id="3.40.50.300:FF:000221">
    <property type="entry name" value="Multidrug ABC transporter ATP-binding protein"/>
    <property type="match status" value="1"/>
</dbReference>
<protein>
    <submittedName>
        <fullName evidence="12">ABC-type multidrug transport system, ATPase and permease component</fullName>
    </submittedName>
</protein>
<dbReference type="InterPro" id="IPR036640">
    <property type="entry name" value="ABC1_TM_sf"/>
</dbReference>
<dbReference type="InterPro" id="IPR003593">
    <property type="entry name" value="AAA+_ATPase"/>
</dbReference>
<evidence type="ECO:0000259" key="10">
    <source>
        <dbReference type="PROSITE" id="PS50893"/>
    </source>
</evidence>
<feature type="transmembrane region" description="Helical" evidence="9">
    <location>
        <begin position="192"/>
        <end position="211"/>
    </location>
</feature>
<dbReference type="InterPro" id="IPR003439">
    <property type="entry name" value="ABC_transporter-like_ATP-bd"/>
</dbReference>
<keyword evidence="6" id="KW-0067">ATP-binding</keyword>
<sequence length="632" mass="67978">MTQTDQTTARGRAAPRERVFRRTAGVDSADGIAALGRLNRMILRYPGRVAVSLLCTLGVVASQLSIPVLLGRAVDQTEALAAGTITDRGTLIAIALTLLAVSAARGAFTLLQNYSAESVGHALAHDLRLAVYDKVQRLPFSFHDRTHSGDLITVGMLDLEGVRMYFSTALVRTVLLALLIGIGAWLLLSTDILLGLLALSFVPFAAWRSSVMQLTLRKTWLILQEKLGVLSQVMEENLAGIRVVRAFASAPHEMGKFDAASADALALSHERVNVRVRNTSPMTLAFFAAMGLVLLVGGRQVAAGEITVGTLATFLTFMTLLQMPVRQLGLMVNAYARGSTCGARLFRLLDMPVDIDDVAGATDLQITDGTLRFENVSFAYPGAGDSRAIENVSFTARRGETVGIVGAPGAGKSTMMHLIPRFYDVDAGRITIDGQDIREVSLSSLRRAVAVVQQDSFLFTTTIENNIAYADPFAGEGQIEEVSQSAQLHDYVAGLPHGYRTVVGERGVSLSGGQRQRLSIARTLMTHPAVLIFDDSTAAIDAGTESRIRRALRDYAADRVTLIVAHRLGSLKHADRILFLEGGRVVEEGSHDELLAKGGRYKALHDLQLRPDADMLDDAAAPGPAHMQGAAE</sequence>
<dbReference type="Gene3D" id="3.40.50.300">
    <property type="entry name" value="P-loop containing nucleotide triphosphate hydrolases"/>
    <property type="match status" value="1"/>
</dbReference>
<dbReference type="InterPro" id="IPR011527">
    <property type="entry name" value="ABC1_TM_dom"/>
</dbReference>
<dbReference type="GO" id="GO:0015421">
    <property type="term" value="F:ABC-type oligopeptide transporter activity"/>
    <property type="evidence" value="ECO:0007669"/>
    <property type="project" value="TreeGrafter"/>
</dbReference>
<dbReference type="GO" id="GO:0005886">
    <property type="term" value="C:plasma membrane"/>
    <property type="evidence" value="ECO:0007669"/>
    <property type="project" value="UniProtKB-SubCell"/>
</dbReference>
<evidence type="ECO:0000259" key="11">
    <source>
        <dbReference type="PROSITE" id="PS50929"/>
    </source>
</evidence>
<evidence type="ECO:0000256" key="4">
    <source>
        <dbReference type="ARBA" id="ARBA00022692"/>
    </source>
</evidence>
<evidence type="ECO:0000256" key="5">
    <source>
        <dbReference type="ARBA" id="ARBA00022741"/>
    </source>
</evidence>
<dbReference type="OrthoDB" id="9808328at2"/>
<dbReference type="PROSITE" id="PS50893">
    <property type="entry name" value="ABC_TRANSPORTER_2"/>
    <property type="match status" value="1"/>
</dbReference>
<dbReference type="SUPFAM" id="SSF52540">
    <property type="entry name" value="P-loop containing nucleoside triphosphate hydrolases"/>
    <property type="match status" value="1"/>
</dbReference>
<evidence type="ECO:0000313" key="13">
    <source>
        <dbReference type="Proteomes" id="UP000035100"/>
    </source>
</evidence>
<keyword evidence="4 9" id="KW-0812">Transmembrane</keyword>
<dbReference type="SUPFAM" id="SSF90123">
    <property type="entry name" value="ABC transporter transmembrane region"/>
    <property type="match status" value="1"/>
</dbReference>
<accession>A0A0D0PCI9</accession>
<name>A0A0D0PCI9_9RHOB</name>
<dbReference type="PATRIC" id="fig|1123501.6.peg.2290"/>
<dbReference type="AlphaFoldDB" id="A0A0D0PCI9"/>
<evidence type="ECO:0000256" key="8">
    <source>
        <dbReference type="ARBA" id="ARBA00023136"/>
    </source>
</evidence>
<dbReference type="SMART" id="SM00382">
    <property type="entry name" value="AAA"/>
    <property type="match status" value="1"/>
</dbReference>
<feature type="transmembrane region" description="Helical" evidence="9">
    <location>
        <begin position="165"/>
        <end position="186"/>
    </location>
</feature>
<evidence type="ECO:0000256" key="9">
    <source>
        <dbReference type="SAM" id="Phobius"/>
    </source>
</evidence>
<dbReference type="RefSeq" id="WP_018304758.1">
    <property type="nucleotide sequence ID" value="NZ_KB902315.1"/>
</dbReference>
<dbReference type="PROSITE" id="PS50929">
    <property type="entry name" value="ABC_TM1F"/>
    <property type="match status" value="1"/>
</dbReference>
<feature type="transmembrane region" description="Helical" evidence="9">
    <location>
        <begin position="279"/>
        <end position="296"/>
    </location>
</feature>
<evidence type="ECO:0000256" key="3">
    <source>
        <dbReference type="ARBA" id="ARBA00022475"/>
    </source>
</evidence>
<evidence type="ECO:0000256" key="2">
    <source>
        <dbReference type="ARBA" id="ARBA00022448"/>
    </source>
</evidence>
<comment type="subcellular location">
    <subcellularLocation>
        <location evidence="1">Cell membrane</location>
        <topology evidence="1">Multi-pass membrane protein</topology>
    </subcellularLocation>
</comment>
<feature type="domain" description="ABC transmembrane type-1" evidence="11">
    <location>
        <begin position="50"/>
        <end position="337"/>
    </location>
</feature>
<dbReference type="InterPro" id="IPR027417">
    <property type="entry name" value="P-loop_NTPase"/>
</dbReference>
<dbReference type="eggNOG" id="COG1132">
    <property type="taxonomic scope" value="Bacteria"/>
</dbReference>
<dbReference type="Pfam" id="PF00005">
    <property type="entry name" value="ABC_tran"/>
    <property type="match status" value="1"/>
</dbReference>
<dbReference type="Proteomes" id="UP000035100">
    <property type="component" value="Unassembled WGS sequence"/>
</dbReference>
<dbReference type="PANTHER" id="PTHR43394">
    <property type="entry name" value="ATP-DEPENDENT PERMEASE MDL1, MITOCHONDRIAL"/>
    <property type="match status" value="1"/>
</dbReference>
<keyword evidence="2" id="KW-0813">Transport</keyword>
<evidence type="ECO:0000256" key="7">
    <source>
        <dbReference type="ARBA" id="ARBA00022989"/>
    </source>
</evidence>